<dbReference type="Gene3D" id="3.90.25.10">
    <property type="entry name" value="UDP-galactose 4-epimerase, domain 1"/>
    <property type="match status" value="1"/>
</dbReference>
<sequence length="78" mass="9053">MFNLGNGNGFSVRQVIETARQVTNRDINIVECDRRPGDPPLWVGSCDKAQKILGWYPQYSDLSKIISNAWHWHQRCHQ</sequence>
<protein>
    <recommendedName>
        <fullName evidence="2">UDP-glucose 4-epimerase</fullName>
    </recommendedName>
</protein>
<evidence type="ECO:0000256" key="1">
    <source>
        <dbReference type="ARBA" id="ARBA00007637"/>
    </source>
</evidence>
<accession>A0A951PQW5</accession>
<name>A0A951PQW5_9CYAN</name>
<evidence type="ECO:0000256" key="2">
    <source>
        <dbReference type="ARBA" id="ARBA00018569"/>
    </source>
</evidence>
<dbReference type="PANTHER" id="PTHR43725:SF53">
    <property type="entry name" value="UDP-ARABINOSE 4-EPIMERASE 1"/>
    <property type="match status" value="1"/>
</dbReference>
<reference evidence="3" key="2">
    <citation type="journal article" date="2022" name="Microbiol. Resour. Announc.">
        <title>Metagenome Sequencing to Explore Phylogenomics of Terrestrial Cyanobacteria.</title>
        <authorList>
            <person name="Ward R.D."/>
            <person name="Stajich J.E."/>
            <person name="Johansen J.R."/>
            <person name="Huntemann M."/>
            <person name="Clum A."/>
            <person name="Foster B."/>
            <person name="Foster B."/>
            <person name="Roux S."/>
            <person name="Palaniappan K."/>
            <person name="Varghese N."/>
            <person name="Mukherjee S."/>
            <person name="Reddy T.B.K."/>
            <person name="Daum C."/>
            <person name="Copeland A."/>
            <person name="Chen I.A."/>
            <person name="Ivanova N.N."/>
            <person name="Kyrpides N.C."/>
            <person name="Shapiro N."/>
            <person name="Eloe-Fadrosh E.A."/>
            <person name="Pietrasiak N."/>
        </authorList>
    </citation>
    <scope>NUCLEOTIDE SEQUENCE</scope>
    <source>
        <strain evidence="3">CPER-KK1</strain>
    </source>
</reference>
<dbReference type="InterPro" id="IPR036291">
    <property type="entry name" value="NAD(P)-bd_dom_sf"/>
</dbReference>
<dbReference type="GO" id="GO:0033499">
    <property type="term" value="P:galactose catabolic process via UDP-galactose, Leloir pathway"/>
    <property type="evidence" value="ECO:0007669"/>
    <property type="project" value="TreeGrafter"/>
</dbReference>
<reference evidence="3" key="1">
    <citation type="submission" date="2021-05" db="EMBL/GenBank/DDBJ databases">
        <authorList>
            <person name="Pietrasiak N."/>
            <person name="Ward R."/>
            <person name="Stajich J.E."/>
            <person name="Kurbessoian T."/>
        </authorList>
    </citation>
    <scope>NUCLEOTIDE SEQUENCE</scope>
    <source>
        <strain evidence="3">CPER-KK1</strain>
    </source>
</reference>
<dbReference type="PANTHER" id="PTHR43725">
    <property type="entry name" value="UDP-GLUCOSE 4-EPIMERASE"/>
    <property type="match status" value="1"/>
</dbReference>
<comment type="caution">
    <text evidence="3">The sequence shown here is derived from an EMBL/GenBank/DDBJ whole genome shotgun (WGS) entry which is preliminary data.</text>
</comment>
<evidence type="ECO:0000313" key="3">
    <source>
        <dbReference type="EMBL" id="MBW4547577.1"/>
    </source>
</evidence>
<evidence type="ECO:0000313" key="4">
    <source>
        <dbReference type="Proteomes" id="UP000753908"/>
    </source>
</evidence>
<dbReference type="AlphaFoldDB" id="A0A951PQW5"/>
<dbReference type="Proteomes" id="UP000753908">
    <property type="component" value="Unassembled WGS sequence"/>
</dbReference>
<dbReference type="EMBL" id="JAHHIF010000044">
    <property type="protein sequence ID" value="MBW4547577.1"/>
    <property type="molecule type" value="Genomic_DNA"/>
</dbReference>
<dbReference type="SUPFAM" id="SSF51735">
    <property type="entry name" value="NAD(P)-binding Rossmann-fold domains"/>
    <property type="match status" value="1"/>
</dbReference>
<comment type="similarity">
    <text evidence="1">Belongs to the NAD(P)-dependent epimerase/dehydratase family.</text>
</comment>
<gene>
    <name evidence="3" type="ORF">KME25_24520</name>
</gene>
<organism evidence="3 4">
    <name type="scientific">Symplocastrum torsivum CPER-KK1</name>
    <dbReference type="NCBI Taxonomy" id="450513"/>
    <lineage>
        <taxon>Bacteria</taxon>
        <taxon>Bacillati</taxon>
        <taxon>Cyanobacteriota</taxon>
        <taxon>Cyanophyceae</taxon>
        <taxon>Oscillatoriophycideae</taxon>
        <taxon>Oscillatoriales</taxon>
        <taxon>Microcoleaceae</taxon>
        <taxon>Symplocastrum</taxon>
    </lineage>
</organism>
<proteinExistence type="inferred from homology"/>